<gene>
    <name evidence="1" type="ORF">GA0061098_103463</name>
</gene>
<evidence type="ECO:0000313" key="1">
    <source>
        <dbReference type="EMBL" id="SCB55088.1"/>
    </source>
</evidence>
<dbReference type="Pfam" id="PF08843">
    <property type="entry name" value="AbiEii"/>
    <property type="match status" value="1"/>
</dbReference>
<dbReference type="GO" id="GO:0016740">
    <property type="term" value="F:transferase activity"/>
    <property type="evidence" value="ECO:0007669"/>
    <property type="project" value="UniProtKB-KW"/>
</dbReference>
<dbReference type="EMBL" id="FMAI01000034">
    <property type="protein sequence ID" value="SCB55088.1"/>
    <property type="molecule type" value="Genomic_DNA"/>
</dbReference>
<dbReference type="Gene3D" id="3.10.450.620">
    <property type="entry name" value="JHP933, nucleotidyltransferase-like core domain"/>
    <property type="match status" value="1"/>
</dbReference>
<name>A0A1C3XS52_9BRAD</name>
<dbReference type="InterPro" id="IPR014942">
    <property type="entry name" value="AbiEii"/>
</dbReference>
<evidence type="ECO:0000313" key="2">
    <source>
        <dbReference type="Proteomes" id="UP000199184"/>
    </source>
</evidence>
<dbReference type="InterPro" id="IPR030513">
    <property type="entry name" value="Dehydrin_CS"/>
</dbReference>
<dbReference type="RefSeq" id="WP_347337555.1">
    <property type="nucleotide sequence ID" value="NZ_FMAI01000034.1"/>
</dbReference>
<reference evidence="2" key="1">
    <citation type="submission" date="2016-08" db="EMBL/GenBank/DDBJ databases">
        <authorList>
            <person name="Varghese N."/>
            <person name="Submissions Spin"/>
        </authorList>
    </citation>
    <scope>NUCLEOTIDE SEQUENCE [LARGE SCALE GENOMIC DNA]</scope>
    <source>
        <strain evidence="2">ERR11</strain>
    </source>
</reference>
<proteinExistence type="predicted"/>
<keyword evidence="2" id="KW-1185">Reference proteome</keyword>
<protein>
    <submittedName>
        <fullName evidence="1">Nucleotidyl transferase AbiEii toxin, Type IV TA system</fullName>
    </submittedName>
</protein>
<accession>A0A1C3XS52</accession>
<keyword evidence="1" id="KW-0808">Transferase</keyword>
<sequence>MAFADVYKKQVALLLRVLPFVTEEECFALKGGTAINLFVRDMPRLSVDIDLTYVPVAPRAESLADIDAAMKRIVGKIKEKIPGAQVHETQREGATVKLVVRSQNVQIKIEVTPVLRGCVFEPALTAARPAVENEFGFAETRTVSFADLYAGKIVAALDRQHPRDLFDVRDLLANEGITDEIRKAFIVYLLSHDRPMSEVLASPQKDISDEFLHGFEGMTDKPVSKDELITARK</sequence>
<dbReference type="AlphaFoldDB" id="A0A1C3XS52"/>
<dbReference type="PROSITE" id="PS00823">
    <property type="entry name" value="DEHYDRIN_2"/>
    <property type="match status" value="1"/>
</dbReference>
<organism evidence="1 2">
    <name type="scientific">Bradyrhizobium shewense</name>
    <dbReference type="NCBI Taxonomy" id="1761772"/>
    <lineage>
        <taxon>Bacteria</taxon>
        <taxon>Pseudomonadati</taxon>
        <taxon>Pseudomonadota</taxon>
        <taxon>Alphaproteobacteria</taxon>
        <taxon>Hyphomicrobiales</taxon>
        <taxon>Nitrobacteraceae</taxon>
        <taxon>Bradyrhizobium</taxon>
    </lineage>
</organism>
<dbReference type="Proteomes" id="UP000199184">
    <property type="component" value="Unassembled WGS sequence"/>
</dbReference>